<dbReference type="CDD" id="cd06548">
    <property type="entry name" value="GH18_chitinase"/>
    <property type="match status" value="1"/>
</dbReference>
<evidence type="ECO:0000259" key="6">
    <source>
        <dbReference type="PROSITE" id="PS51910"/>
    </source>
</evidence>
<dbReference type="InterPro" id="IPR050314">
    <property type="entry name" value="Glycosyl_Hydrlase_18"/>
</dbReference>
<dbReference type="Pfam" id="PF08329">
    <property type="entry name" value="ChitinaseA_N"/>
    <property type="match status" value="1"/>
</dbReference>
<keyword evidence="3" id="KW-0624">Polysaccharide degradation</keyword>
<dbReference type="SMART" id="SM00636">
    <property type="entry name" value="Glyco_18"/>
    <property type="match status" value="1"/>
</dbReference>
<dbReference type="Gene3D" id="2.60.40.10">
    <property type="entry name" value="Immunoglobulins"/>
    <property type="match status" value="1"/>
</dbReference>
<dbReference type="InterPro" id="IPR029070">
    <property type="entry name" value="Chitinase_insertion_sf"/>
</dbReference>
<evidence type="ECO:0000256" key="4">
    <source>
        <dbReference type="ARBA" id="ARBA00023295"/>
    </source>
</evidence>
<reference evidence="7" key="1">
    <citation type="journal article" date="2014" name="Arch. Virol.">
        <title>Complete genome sequence of Agrotis segetum granulovirus Shanghai strain.</title>
        <authorList>
            <person name="Zhang X."/>
            <person name="Liang Z."/>
            <person name="Yin X."/>
            <person name="Wang J."/>
            <person name="Shao X."/>
        </authorList>
    </citation>
    <scope>NUCLEOTIDE SEQUENCE</scope>
    <source>
        <strain evidence="7">L1</strain>
    </source>
</reference>
<dbReference type="GO" id="GO:0005975">
    <property type="term" value="P:carbohydrate metabolic process"/>
    <property type="evidence" value="ECO:0007669"/>
    <property type="project" value="InterPro"/>
</dbReference>
<dbReference type="CDD" id="cd02848">
    <property type="entry name" value="E_set_Chitinase_N"/>
    <property type="match status" value="1"/>
</dbReference>
<dbReference type="GO" id="GO:0008061">
    <property type="term" value="F:chitin binding"/>
    <property type="evidence" value="ECO:0007669"/>
    <property type="project" value="InterPro"/>
</dbReference>
<evidence type="ECO:0000256" key="2">
    <source>
        <dbReference type="ARBA" id="ARBA00022801"/>
    </source>
</evidence>
<gene>
    <name evidence="7" type="ORF">AsGV036</name>
</gene>
<dbReference type="GO" id="GO:0006032">
    <property type="term" value="P:chitin catabolic process"/>
    <property type="evidence" value="ECO:0007669"/>
    <property type="project" value="UniProtKB-KW"/>
</dbReference>
<dbReference type="InterPro" id="IPR011583">
    <property type="entry name" value="Chitinase_II/V-like_cat"/>
</dbReference>
<dbReference type="SUPFAM" id="SSF54556">
    <property type="entry name" value="Chitinase insertion domain"/>
    <property type="match status" value="1"/>
</dbReference>
<dbReference type="InterPro" id="IPR013540">
    <property type="entry name" value="ChitinaseA_N"/>
</dbReference>
<accession>A0A023MI68</accession>
<dbReference type="SUPFAM" id="SSF51445">
    <property type="entry name" value="(Trans)glycosidases"/>
    <property type="match status" value="1"/>
</dbReference>
<dbReference type="SUPFAM" id="SSF81296">
    <property type="entry name" value="E set domains"/>
    <property type="match status" value="1"/>
</dbReference>
<evidence type="ECO:0000256" key="1">
    <source>
        <dbReference type="ARBA" id="ARBA00009121"/>
    </source>
</evidence>
<evidence type="ECO:0000256" key="3">
    <source>
        <dbReference type="ARBA" id="ARBA00023024"/>
    </source>
</evidence>
<dbReference type="Pfam" id="PF00704">
    <property type="entry name" value="Glyco_hydro_18"/>
    <property type="match status" value="1"/>
</dbReference>
<dbReference type="Gene3D" id="3.20.20.80">
    <property type="entry name" value="Glycosidases"/>
    <property type="match status" value="1"/>
</dbReference>
<dbReference type="InterPro" id="IPR014756">
    <property type="entry name" value="Ig_E-set"/>
</dbReference>
<sequence>MTRIALLSLFLLITTTLAKPGVPTIRWGNYKYSLVELNPEAVSYESLIKQIHNSVQISVAWDVWYGSDGDRVELLFNNNVVKTGGKDEVSKKEIVVEVSKGGTYSAVVKLCDTTDCSVSAPVKIVVADTAGSHLEPIEYVWRDNNKPYTRATDHVVAGYFVEWGVYDRQYPADLVPVPNLTHLLYGFVPLCGGDGINDSLKQVPGSFEALQKSCAGREDFKVTIHDIWGALQKPQKGVGAWDDPYKGNFGQLMAIKRHNPDLTILPSIGGWTLSDPFFKLSSAENRAVFVESAREYLRTWKFFDGLDIDWEFPGGKGANPELGDPEKDGVTYVQLLKELREMLNDLSKETGKKYQLTSAISAGYDKISIVNYENAQEYLDHIFVMTYDFKGAWSNTDLGYHTTLYSPSWNAEEKYTAEYATKELLKQNVNSKKIVLAVAMYGRGWTGVHDIKNNNPFTGVAQGPIKGTWESGVVDYKDLIQRYTDTYYDSVAQAAYAFEENVGDLLTYDNPTSVQAKGKFVIDNNLGGLFAWELDADNGDILNSMKEGLGNKPLPVLKLNLTQKTYVQYICPFKNAISYALDYIC</sequence>
<dbReference type="EMBL" id="KC994902">
    <property type="protein sequence ID" value="AHN92075.1"/>
    <property type="molecule type" value="Genomic_DNA"/>
</dbReference>
<dbReference type="PANTHER" id="PTHR11177">
    <property type="entry name" value="CHITINASE"/>
    <property type="match status" value="1"/>
</dbReference>
<evidence type="ECO:0000256" key="5">
    <source>
        <dbReference type="RuleBase" id="RU000489"/>
    </source>
</evidence>
<dbReference type="Gene3D" id="3.10.50.10">
    <property type="match status" value="1"/>
</dbReference>
<organismHost>
    <name type="scientific">Agrotis segetum</name>
    <name type="common">Turnip moth</name>
    <dbReference type="NCBI Taxonomy" id="47767"/>
</organismHost>
<dbReference type="InterPro" id="IPR013783">
    <property type="entry name" value="Ig-like_fold"/>
</dbReference>
<dbReference type="GO" id="GO:0004568">
    <property type="term" value="F:chitinase activity"/>
    <property type="evidence" value="ECO:0007669"/>
    <property type="project" value="InterPro"/>
</dbReference>
<feature type="domain" description="GH18" evidence="6">
    <location>
        <begin position="154"/>
        <end position="552"/>
    </location>
</feature>
<dbReference type="InterPro" id="IPR017853">
    <property type="entry name" value="GH"/>
</dbReference>
<protein>
    <submittedName>
        <fullName evidence="7">Chitinase</fullName>
    </submittedName>
</protein>
<proteinExistence type="inferred from homology"/>
<keyword evidence="2 5" id="KW-0378">Hydrolase</keyword>
<dbReference type="PROSITE" id="PS51910">
    <property type="entry name" value="GH18_2"/>
    <property type="match status" value="1"/>
</dbReference>
<keyword evidence="3" id="KW-0146">Chitin degradation</keyword>
<organism evidence="7">
    <name type="scientific">Agrotis segetum granulosis virus</name>
    <name type="common">AsGV</name>
    <name type="synonym">Agrotis segetum granulovirus</name>
    <dbReference type="NCBI Taxonomy" id="10464"/>
    <lineage>
        <taxon>Viruses</taxon>
        <taxon>Viruses incertae sedis</taxon>
        <taxon>Naldaviricetes</taxon>
        <taxon>Lefavirales</taxon>
        <taxon>Baculoviridae</taxon>
        <taxon>Betabaculovirus</taxon>
        <taxon>Betabaculovirus agsegetum</taxon>
    </lineage>
</organism>
<dbReference type="PANTHER" id="PTHR11177:SF317">
    <property type="entry name" value="CHITINASE 12-RELATED"/>
    <property type="match status" value="1"/>
</dbReference>
<evidence type="ECO:0000313" key="7">
    <source>
        <dbReference type="EMBL" id="AHN92075.1"/>
    </source>
</evidence>
<keyword evidence="3" id="KW-0119">Carbohydrate metabolism</keyword>
<name>A0A023MI68_GVAS</name>
<dbReference type="PROSITE" id="PS01095">
    <property type="entry name" value="GH18_1"/>
    <property type="match status" value="1"/>
</dbReference>
<dbReference type="InterPro" id="IPR001223">
    <property type="entry name" value="Glyco_hydro18_cat"/>
</dbReference>
<keyword evidence="4 5" id="KW-0326">Glycosidase</keyword>
<dbReference type="InterPro" id="IPR001579">
    <property type="entry name" value="Glyco_hydro_18_chit_AS"/>
</dbReference>
<comment type="similarity">
    <text evidence="1">Belongs to the glycosyl hydrolase 18 family. Chitinase class II subfamily.</text>
</comment>